<dbReference type="Pfam" id="PF01594">
    <property type="entry name" value="AI-2E_transport"/>
    <property type="match status" value="1"/>
</dbReference>
<dbReference type="Proteomes" id="UP000037267">
    <property type="component" value="Unassembled WGS sequence"/>
</dbReference>
<dbReference type="EMBL" id="LGSS01000005">
    <property type="protein sequence ID" value="KNF08851.1"/>
    <property type="molecule type" value="Genomic_DNA"/>
</dbReference>
<feature type="transmembrane region" description="Helical" evidence="6">
    <location>
        <begin position="310"/>
        <end position="332"/>
    </location>
</feature>
<accession>A0A0L0WBJ3</accession>
<dbReference type="GO" id="GO:0016020">
    <property type="term" value="C:membrane"/>
    <property type="evidence" value="ECO:0007669"/>
    <property type="project" value="UniProtKB-SubCell"/>
</dbReference>
<evidence type="ECO:0000256" key="4">
    <source>
        <dbReference type="ARBA" id="ARBA00022989"/>
    </source>
</evidence>
<organism evidence="7 8">
    <name type="scientific">Gottschalkia purinilytica</name>
    <name type="common">Clostridium purinilyticum</name>
    <dbReference type="NCBI Taxonomy" id="1503"/>
    <lineage>
        <taxon>Bacteria</taxon>
        <taxon>Bacillati</taxon>
        <taxon>Bacillota</taxon>
        <taxon>Tissierellia</taxon>
        <taxon>Tissierellales</taxon>
        <taxon>Gottschalkiaceae</taxon>
        <taxon>Gottschalkia</taxon>
    </lineage>
</organism>
<gene>
    <name evidence="7" type="ORF">CLPU_5c01580</name>
</gene>
<feature type="transmembrane region" description="Helical" evidence="6">
    <location>
        <begin position="5"/>
        <end position="22"/>
    </location>
</feature>
<keyword evidence="4 6" id="KW-1133">Transmembrane helix</keyword>
<evidence type="ECO:0000313" key="8">
    <source>
        <dbReference type="Proteomes" id="UP000037267"/>
    </source>
</evidence>
<evidence type="ECO:0000256" key="5">
    <source>
        <dbReference type="ARBA" id="ARBA00023136"/>
    </source>
</evidence>
<reference evidence="8" key="1">
    <citation type="submission" date="2015-07" db="EMBL/GenBank/DDBJ databases">
        <title>Draft genome sequence of the purine-degrading Gottschalkia purinilyticum DSM 1384 (formerly Clostridium purinilyticum).</title>
        <authorList>
            <person name="Poehlein A."/>
            <person name="Schiel-Bengelsdorf B."/>
            <person name="Bengelsdorf F.R."/>
            <person name="Daniel R."/>
            <person name="Duerre P."/>
        </authorList>
    </citation>
    <scope>NUCLEOTIDE SEQUENCE [LARGE SCALE GENOMIC DNA]</scope>
    <source>
        <strain evidence="8">DSM 1384</strain>
    </source>
</reference>
<feature type="transmembrane region" description="Helical" evidence="6">
    <location>
        <begin position="208"/>
        <end position="230"/>
    </location>
</feature>
<comment type="similarity">
    <text evidence="2">Belongs to the autoinducer-2 exporter (AI-2E) (TC 2.A.86) family.</text>
</comment>
<keyword evidence="8" id="KW-1185">Reference proteome</keyword>
<comment type="caution">
    <text evidence="7">The sequence shown here is derived from an EMBL/GenBank/DDBJ whole genome shotgun (WGS) entry which is preliminary data.</text>
</comment>
<proteinExistence type="inferred from homology"/>
<evidence type="ECO:0000313" key="7">
    <source>
        <dbReference type="EMBL" id="KNF08851.1"/>
    </source>
</evidence>
<dbReference type="OrthoDB" id="9774361at2"/>
<sequence length="341" mass="39536">MKRLFVYIGYSILITLISYFVYVHMFNLIFPFLLAYIFSIMLEPIVSIISEKFKMETGYATIFILTGVTILLVTLCYILMYNIFTESMKLIDNLPYIIEKATDYLENKVYYFNIQSSINIDMVSLLKDNVLKLSTEILNILNFVRKYLLDLLYSFPKIIIFWIIVYSTTYFLLKDKDRYVNKYLNYNDKYITIINKIKNNLITTLNKLILGELIIILLSVIITIVGFKILNMKYSIIMGILTGLLDFIPFIGPAIIYIPWIAYLIISGAIYKAIGLGILFIILILIRQILQIKLLNMQFKIHPIIMLISIYIGIEIFGATGIIIGPIIIIFIKETIGYIVV</sequence>
<comment type="subcellular location">
    <subcellularLocation>
        <location evidence="1">Membrane</location>
        <topology evidence="1">Multi-pass membrane protein</topology>
    </subcellularLocation>
</comment>
<dbReference type="RefSeq" id="WP_050354947.1">
    <property type="nucleotide sequence ID" value="NZ_LGSS01000005.1"/>
</dbReference>
<evidence type="ECO:0000256" key="1">
    <source>
        <dbReference type="ARBA" id="ARBA00004141"/>
    </source>
</evidence>
<keyword evidence="3 6" id="KW-0812">Transmembrane</keyword>
<dbReference type="STRING" id="1503.CLPU_5c01580"/>
<evidence type="ECO:0000256" key="2">
    <source>
        <dbReference type="ARBA" id="ARBA00009773"/>
    </source>
</evidence>
<feature type="transmembrane region" description="Helical" evidence="6">
    <location>
        <begin position="270"/>
        <end position="290"/>
    </location>
</feature>
<evidence type="ECO:0000256" key="6">
    <source>
        <dbReference type="SAM" id="Phobius"/>
    </source>
</evidence>
<dbReference type="GO" id="GO:0055085">
    <property type="term" value="P:transmembrane transport"/>
    <property type="evidence" value="ECO:0007669"/>
    <property type="project" value="TreeGrafter"/>
</dbReference>
<feature type="transmembrane region" description="Helical" evidence="6">
    <location>
        <begin position="151"/>
        <end position="173"/>
    </location>
</feature>
<dbReference type="InterPro" id="IPR002549">
    <property type="entry name" value="AI-2E-like"/>
</dbReference>
<evidence type="ECO:0000256" key="3">
    <source>
        <dbReference type="ARBA" id="ARBA00022692"/>
    </source>
</evidence>
<protein>
    <submittedName>
        <fullName evidence="7">Putative permease</fullName>
    </submittedName>
</protein>
<dbReference type="PANTHER" id="PTHR21716">
    <property type="entry name" value="TRANSMEMBRANE PROTEIN"/>
    <property type="match status" value="1"/>
</dbReference>
<keyword evidence="5 6" id="KW-0472">Membrane</keyword>
<feature type="transmembrane region" description="Helical" evidence="6">
    <location>
        <begin position="236"/>
        <end position="258"/>
    </location>
</feature>
<dbReference type="AlphaFoldDB" id="A0A0L0WBJ3"/>
<name>A0A0L0WBJ3_GOTPU</name>
<dbReference type="PANTHER" id="PTHR21716:SF68">
    <property type="entry name" value="TRANSPORT PROTEIN YTVI-RELATED"/>
    <property type="match status" value="1"/>
</dbReference>
<feature type="transmembrane region" description="Helical" evidence="6">
    <location>
        <begin position="28"/>
        <end position="50"/>
    </location>
</feature>
<feature type="transmembrane region" description="Helical" evidence="6">
    <location>
        <begin position="62"/>
        <end position="84"/>
    </location>
</feature>